<dbReference type="RefSeq" id="WP_206328936.1">
    <property type="nucleotide sequence ID" value="NZ_JAATER010000018.1"/>
</dbReference>
<organism evidence="3 4">
    <name type="scientific">Streptomyces telluris</name>
    <dbReference type="NCBI Taxonomy" id="2720021"/>
    <lineage>
        <taxon>Bacteria</taxon>
        <taxon>Bacillati</taxon>
        <taxon>Actinomycetota</taxon>
        <taxon>Actinomycetes</taxon>
        <taxon>Kitasatosporales</taxon>
        <taxon>Streptomycetaceae</taxon>
        <taxon>Streptomyces</taxon>
    </lineage>
</organism>
<evidence type="ECO:0000259" key="2">
    <source>
        <dbReference type="Pfam" id="PF19803"/>
    </source>
</evidence>
<evidence type="ECO:0000256" key="1">
    <source>
        <dbReference type="SAM" id="Phobius"/>
    </source>
</evidence>
<reference evidence="3" key="1">
    <citation type="submission" date="2022-06" db="EMBL/GenBank/DDBJ databases">
        <title>WGS of actinobacteria.</title>
        <authorList>
            <person name="Thawai C."/>
        </authorList>
    </citation>
    <scope>NUCLEOTIDE SEQUENCE</scope>
    <source>
        <strain evidence="3">AA8</strain>
    </source>
</reference>
<feature type="domain" description="DUF6286" evidence="2">
    <location>
        <begin position="91"/>
        <end position="194"/>
    </location>
</feature>
<proteinExistence type="predicted"/>
<dbReference type="EMBL" id="JANIID010000014">
    <property type="protein sequence ID" value="MCQ8771439.1"/>
    <property type="molecule type" value="Genomic_DNA"/>
</dbReference>
<keyword evidence="1" id="KW-0812">Transmembrane</keyword>
<dbReference type="Pfam" id="PF19803">
    <property type="entry name" value="DUF6286"/>
    <property type="match status" value="1"/>
</dbReference>
<comment type="caution">
    <text evidence="3">The sequence shown here is derived from an EMBL/GenBank/DDBJ whole genome shotgun (WGS) entry which is preliminary data.</text>
</comment>
<dbReference type="InterPro" id="IPR046253">
    <property type="entry name" value="DUF6286"/>
</dbReference>
<keyword evidence="1" id="KW-1133">Transmembrane helix</keyword>
<sequence>MSAGEEAAREDEGAGGGAVRAPARRFWSVRRVPAFLVAAVVLGAAGVFLYDVAAVRAHRPAMGWRRRLAHELATRPLEDAWIVACAGVAVVVGVWLIVLAVTPGLRSVLPMRRDRADLRAGIDRRAAALVLRDRAMEVAGVRSVRVGVGRRRVRVRAQSHFRDLDDVRADVDAVIAEGVRKLGLAHEPGVSVRVNRPVKR</sequence>
<feature type="transmembrane region" description="Helical" evidence="1">
    <location>
        <begin position="80"/>
        <end position="105"/>
    </location>
</feature>
<name>A0A9X2LHJ7_9ACTN</name>
<gene>
    <name evidence="3" type="ORF">NQU55_16955</name>
</gene>
<keyword evidence="1" id="KW-0472">Membrane</keyword>
<evidence type="ECO:0000313" key="4">
    <source>
        <dbReference type="Proteomes" id="UP001142374"/>
    </source>
</evidence>
<protein>
    <submittedName>
        <fullName evidence="3">DUF6286 domain-containing protein</fullName>
    </submittedName>
</protein>
<accession>A0A9X2LHJ7</accession>
<keyword evidence="4" id="KW-1185">Reference proteome</keyword>
<evidence type="ECO:0000313" key="3">
    <source>
        <dbReference type="EMBL" id="MCQ8771439.1"/>
    </source>
</evidence>
<feature type="transmembrane region" description="Helical" evidence="1">
    <location>
        <begin position="32"/>
        <end position="50"/>
    </location>
</feature>
<dbReference type="AlphaFoldDB" id="A0A9X2LHJ7"/>
<dbReference type="Proteomes" id="UP001142374">
    <property type="component" value="Unassembled WGS sequence"/>
</dbReference>